<keyword evidence="2" id="KW-0472">Membrane</keyword>
<keyword evidence="4" id="KW-1185">Reference proteome</keyword>
<name>A0A5A5T5X5_9CHLR</name>
<feature type="region of interest" description="Disordered" evidence="1">
    <location>
        <begin position="378"/>
        <end position="418"/>
    </location>
</feature>
<evidence type="ECO:0000256" key="1">
    <source>
        <dbReference type="SAM" id="MobiDB-lite"/>
    </source>
</evidence>
<sequence length="547" mass="58635">MYSFGSNRRFMLVVGIFGVAMLVAVIVVFIIPLFSPSAPSSSASHTKSTAPAAYQGIAYPKYSFAPYVDVTATKNLFTLINAAQQQDNGGTRFFTLAFVTATTNCQATWEGAQAITAKSAPYQNEIKTLQASGGDAIVSFGGPVAGAGVEQQDLALSCHDVASLRQQYQMVIDQYRLTHIDFDIEAASLQDDLSIDMRNQALALLHSGVKGKPLSISYTLPATPAVGLSPAGYNLLANAMKNHVTISTVNLLTMNLYNNDISAHKMGANIIKAVARVFSQLEKLQQDTNVMLPAGIGITPMLGQNTDPTERFTLDDAQQLLIFSELHKQEITRLSLWSLQRDQPCTTDGPSDVHDTCSGLTQPSYAFNRLLNTFTSDSTVAPAVTPTPTPSPTPKPKPKPTPRPTPTASAPLPPPVVPTLPVPTPTTPPRRGNFVANPTFNGLTGWACDSHDVAQNNTLRIIPSSSTNGSCSQVITGLQTNHTYTLQAYVKGSYAYLQANGQVNSAFSTDYTLLRVQFSTHASTSVTISIMAGYAQPEVDVQNVSLQ</sequence>
<evidence type="ECO:0000313" key="4">
    <source>
        <dbReference type="Proteomes" id="UP000322530"/>
    </source>
</evidence>
<organism evidence="3 4">
    <name type="scientific">Dictyobacter arantiisoli</name>
    <dbReference type="NCBI Taxonomy" id="2014874"/>
    <lineage>
        <taxon>Bacteria</taxon>
        <taxon>Bacillati</taxon>
        <taxon>Chloroflexota</taxon>
        <taxon>Ktedonobacteria</taxon>
        <taxon>Ktedonobacterales</taxon>
        <taxon>Dictyobacteraceae</taxon>
        <taxon>Dictyobacter</taxon>
    </lineage>
</organism>
<protein>
    <recommendedName>
        <fullName evidence="5">GH18 domain-containing protein</fullName>
    </recommendedName>
</protein>
<keyword evidence="2" id="KW-1133">Transmembrane helix</keyword>
<evidence type="ECO:0008006" key="5">
    <source>
        <dbReference type="Google" id="ProtNLM"/>
    </source>
</evidence>
<accession>A0A5A5T5X5</accession>
<dbReference type="AlphaFoldDB" id="A0A5A5T5X5"/>
<comment type="caution">
    <text evidence="3">The sequence shown here is derived from an EMBL/GenBank/DDBJ whole genome shotgun (WGS) entry which is preliminary data.</text>
</comment>
<dbReference type="RefSeq" id="WP_149399714.1">
    <property type="nucleotide sequence ID" value="NZ_BIXY01000003.1"/>
</dbReference>
<keyword evidence="2" id="KW-0812">Transmembrane</keyword>
<dbReference type="PANTHER" id="PTHR42976:SF1">
    <property type="entry name" value="GH18 DOMAIN-CONTAINING PROTEIN-RELATED"/>
    <property type="match status" value="1"/>
</dbReference>
<reference evidence="3 4" key="1">
    <citation type="submission" date="2019-01" db="EMBL/GenBank/DDBJ databases">
        <title>Draft genome sequence of Dictyobacter sp. Uno17.</title>
        <authorList>
            <person name="Wang C.M."/>
            <person name="Zheng Y."/>
            <person name="Sakai Y."/>
            <person name="Abe K."/>
            <person name="Yokota A."/>
            <person name="Yabe S."/>
        </authorList>
    </citation>
    <scope>NUCLEOTIDE SEQUENCE [LARGE SCALE GENOMIC DNA]</scope>
    <source>
        <strain evidence="3 4">Uno17</strain>
    </source>
</reference>
<proteinExistence type="predicted"/>
<dbReference type="SUPFAM" id="SSF51445">
    <property type="entry name" value="(Trans)glycosidases"/>
    <property type="match status" value="1"/>
</dbReference>
<dbReference type="Proteomes" id="UP000322530">
    <property type="component" value="Unassembled WGS sequence"/>
</dbReference>
<dbReference type="InterPro" id="IPR052750">
    <property type="entry name" value="GH18_Chitinase"/>
</dbReference>
<dbReference type="Gene3D" id="2.60.120.260">
    <property type="entry name" value="Galactose-binding domain-like"/>
    <property type="match status" value="1"/>
</dbReference>
<evidence type="ECO:0000256" key="2">
    <source>
        <dbReference type="SAM" id="Phobius"/>
    </source>
</evidence>
<dbReference type="InterPro" id="IPR017853">
    <property type="entry name" value="GH"/>
</dbReference>
<feature type="compositionally biased region" description="Pro residues" evidence="1">
    <location>
        <begin position="385"/>
        <end position="418"/>
    </location>
</feature>
<dbReference type="Gene3D" id="3.20.20.80">
    <property type="entry name" value="Glycosidases"/>
    <property type="match status" value="1"/>
</dbReference>
<dbReference type="PANTHER" id="PTHR42976">
    <property type="entry name" value="BIFUNCTIONAL CHITINASE/LYSOZYME-RELATED"/>
    <property type="match status" value="1"/>
</dbReference>
<evidence type="ECO:0000313" key="3">
    <source>
        <dbReference type="EMBL" id="GCF06782.1"/>
    </source>
</evidence>
<dbReference type="EMBL" id="BIXY01000003">
    <property type="protein sequence ID" value="GCF06782.1"/>
    <property type="molecule type" value="Genomic_DNA"/>
</dbReference>
<gene>
    <name evidence="3" type="ORF">KDI_03460</name>
</gene>
<feature type="transmembrane region" description="Helical" evidence="2">
    <location>
        <begin position="12"/>
        <end position="34"/>
    </location>
</feature>
<dbReference type="OrthoDB" id="139764at2"/>